<keyword evidence="2" id="KW-1185">Reference proteome</keyword>
<dbReference type="PANTHER" id="PTHR45224">
    <property type="entry name" value="OS01G0527900 PROTEIN-RELATED"/>
    <property type="match status" value="1"/>
</dbReference>
<dbReference type="PANTHER" id="PTHR45224:SF3">
    <property type="entry name" value="OS11G0506300 PROTEIN"/>
    <property type="match status" value="1"/>
</dbReference>
<organism evidence="1 2">
    <name type="scientific">Panicum miliaceum</name>
    <name type="common">Proso millet</name>
    <name type="synonym">Broomcorn millet</name>
    <dbReference type="NCBI Taxonomy" id="4540"/>
    <lineage>
        <taxon>Eukaryota</taxon>
        <taxon>Viridiplantae</taxon>
        <taxon>Streptophyta</taxon>
        <taxon>Embryophyta</taxon>
        <taxon>Tracheophyta</taxon>
        <taxon>Spermatophyta</taxon>
        <taxon>Magnoliopsida</taxon>
        <taxon>Liliopsida</taxon>
        <taxon>Poales</taxon>
        <taxon>Poaceae</taxon>
        <taxon>PACMAD clade</taxon>
        <taxon>Panicoideae</taxon>
        <taxon>Panicodae</taxon>
        <taxon>Paniceae</taxon>
        <taxon>Panicinae</taxon>
        <taxon>Panicum</taxon>
        <taxon>Panicum sect. Panicum</taxon>
    </lineage>
</organism>
<protein>
    <submittedName>
        <fullName evidence="1">Uncharacterized protein</fullName>
    </submittedName>
</protein>
<evidence type="ECO:0000313" key="2">
    <source>
        <dbReference type="Proteomes" id="UP000275267"/>
    </source>
</evidence>
<name>A0A3L6SYV6_PANMI</name>
<evidence type="ECO:0000313" key="1">
    <source>
        <dbReference type="EMBL" id="RLN29533.1"/>
    </source>
</evidence>
<dbReference type="Proteomes" id="UP000275267">
    <property type="component" value="Unassembled WGS sequence"/>
</dbReference>
<dbReference type="AlphaFoldDB" id="A0A3L6SYV6"/>
<dbReference type="OrthoDB" id="688089at2759"/>
<accession>A0A3L6SYV6</accession>
<sequence length="124" mass="14224">MDIPPAQEQAAVQNNQSIDVDMGDEVVRTEKRILWSQAEDVRLVSLSAKIKHDPTVGADRKNEQYWDAVIETYNETTPSERRRNVYSLEDFIAEDDKLAEIGRKIGDKLKARIEGQSSEPPRRR</sequence>
<reference evidence="2" key="1">
    <citation type="journal article" date="2019" name="Nat. Commun.">
        <title>The genome of broomcorn millet.</title>
        <authorList>
            <person name="Zou C."/>
            <person name="Miki D."/>
            <person name="Li D."/>
            <person name="Tang Q."/>
            <person name="Xiao L."/>
            <person name="Rajput S."/>
            <person name="Deng P."/>
            <person name="Jia W."/>
            <person name="Huang R."/>
            <person name="Zhang M."/>
            <person name="Sun Y."/>
            <person name="Hu J."/>
            <person name="Fu X."/>
            <person name="Schnable P.S."/>
            <person name="Li F."/>
            <person name="Zhang H."/>
            <person name="Feng B."/>
            <person name="Zhu X."/>
            <person name="Liu R."/>
            <person name="Schnable J.C."/>
            <person name="Zhu J.-K."/>
            <person name="Zhang H."/>
        </authorList>
    </citation>
    <scope>NUCLEOTIDE SEQUENCE [LARGE SCALE GENOMIC DNA]</scope>
</reference>
<proteinExistence type="predicted"/>
<comment type="caution">
    <text evidence="1">The sequence shown here is derived from an EMBL/GenBank/DDBJ whole genome shotgun (WGS) entry which is preliminary data.</text>
</comment>
<gene>
    <name evidence="1" type="ORF">C2845_PM05G26270</name>
</gene>
<dbReference type="EMBL" id="PQIB02000003">
    <property type="protein sequence ID" value="RLN29533.1"/>
    <property type="molecule type" value="Genomic_DNA"/>
</dbReference>